<evidence type="ECO:0000313" key="3">
    <source>
        <dbReference type="Proteomes" id="UP000324222"/>
    </source>
</evidence>
<protein>
    <recommendedName>
        <fullName evidence="1">Endonuclease/exonuclease/phosphatase domain-containing protein</fullName>
    </recommendedName>
</protein>
<dbReference type="Proteomes" id="UP000324222">
    <property type="component" value="Unassembled WGS sequence"/>
</dbReference>
<keyword evidence="3" id="KW-1185">Reference proteome</keyword>
<dbReference type="Pfam" id="PF14529">
    <property type="entry name" value="Exo_endo_phos_2"/>
    <property type="match status" value="1"/>
</dbReference>
<feature type="domain" description="Endonuclease/exonuclease/phosphatase" evidence="1">
    <location>
        <begin position="13"/>
        <end position="92"/>
    </location>
</feature>
<gene>
    <name evidence="2" type="ORF">E2C01_054127</name>
</gene>
<dbReference type="SUPFAM" id="SSF56219">
    <property type="entry name" value="DNase I-like"/>
    <property type="match status" value="1"/>
</dbReference>
<dbReference type="AlphaFoldDB" id="A0A5B7GIG0"/>
<organism evidence="2 3">
    <name type="scientific">Portunus trituberculatus</name>
    <name type="common">Swimming crab</name>
    <name type="synonym">Neptunus trituberculatus</name>
    <dbReference type="NCBI Taxonomy" id="210409"/>
    <lineage>
        <taxon>Eukaryota</taxon>
        <taxon>Metazoa</taxon>
        <taxon>Ecdysozoa</taxon>
        <taxon>Arthropoda</taxon>
        <taxon>Crustacea</taxon>
        <taxon>Multicrustacea</taxon>
        <taxon>Malacostraca</taxon>
        <taxon>Eumalacostraca</taxon>
        <taxon>Eucarida</taxon>
        <taxon>Decapoda</taxon>
        <taxon>Pleocyemata</taxon>
        <taxon>Brachyura</taxon>
        <taxon>Eubrachyura</taxon>
        <taxon>Portunoidea</taxon>
        <taxon>Portunidae</taxon>
        <taxon>Portuninae</taxon>
        <taxon>Portunus</taxon>
    </lineage>
</organism>
<proteinExistence type="predicted"/>
<dbReference type="InterPro" id="IPR005135">
    <property type="entry name" value="Endo/exonuclease/phosphatase"/>
</dbReference>
<dbReference type="EMBL" id="VSRR010017170">
    <property type="protein sequence ID" value="MPC60090.1"/>
    <property type="molecule type" value="Genomic_DNA"/>
</dbReference>
<evidence type="ECO:0000313" key="2">
    <source>
        <dbReference type="EMBL" id="MPC60090.1"/>
    </source>
</evidence>
<sequence length="269" mass="30484">MEPATFPALTIRGVVYMGDFNARHPALGDLSGIVNRNGTRLLEYTRRYQLTRCDTGGTTHARGGTLDHILICGLVPSQVKCSSIPALFSDHVGLSILYSLPSQPASVHICTRIAIPPKYRPTYITYMTNLLPMFDLHCPEKLYSSLVNSTHVFYTRYVSKPHLRRRASAHVLTLDNRIAQVERKAMEDGFTFQRRPSPETLHQYQLSRDDLIALQRCVLTDSWHKLTDGINHQTSVASMWHIINKVVRKKPPSVLHHSPSQYAQDLINE</sequence>
<dbReference type="InterPro" id="IPR036691">
    <property type="entry name" value="Endo/exonu/phosph_ase_sf"/>
</dbReference>
<comment type="caution">
    <text evidence="2">The sequence shown here is derived from an EMBL/GenBank/DDBJ whole genome shotgun (WGS) entry which is preliminary data.</text>
</comment>
<dbReference type="GO" id="GO:0003824">
    <property type="term" value="F:catalytic activity"/>
    <property type="evidence" value="ECO:0007669"/>
    <property type="project" value="InterPro"/>
</dbReference>
<reference evidence="2 3" key="1">
    <citation type="submission" date="2019-05" db="EMBL/GenBank/DDBJ databases">
        <title>Another draft genome of Portunus trituberculatus and its Hox gene families provides insights of decapod evolution.</title>
        <authorList>
            <person name="Jeong J.-H."/>
            <person name="Song I."/>
            <person name="Kim S."/>
            <person name="Choi T."/>
            <person name="Kim D."/>
            <person name="Ryu S."/>
            <person name="Kim W."/>
        </authorList>
    </citation>
    <scope>NUCLEOTIDE SEQUENCE [LARGE SCALE GENOMIC DNA]</scope>
    <source>
        <tissue evidence="2">Muscle</tissue>
    </source>
</reference>
<accession>A0A5B7GIG0</accession>
<dbReference type="OrthoDB" id="6373033at2759"/>
<dbReference type="Gene3D" id="3.60.10.10">
    <property type="entry name" value="Endonuclease/exonuclease/phosphatase"/>
    <property type="match status" value="1"/>
</dbReference>
<evidence type="ECO:0000259" key="1">
    <source>
        <dbReference type="Pfam" id="PF14529"/>
    </source>
</evidence>
<name>A0A5B7GIG0_PORTR</name>